<sequence length="281" mass="30967">MPQRRLARQLILVLVLCGVLTALVSVWLLHSANAKYFATRRASTETHFVGVISGLEQQWGREAFSVKTRIESLRYLESRPRQLEALAVHLTSLGRSLEFPLLRIEDAHGGVLARFEYLRREPPKVHFRAGQESAWVFDDKGGHLYLALRVPIWLGAESGYLVLFKPIDHAQLSGYDYPETRLSLWWQGRPVASSEGRDGLAAALAASRRGDDPALIRLPWGGADPIEFPVLMVELTSPSLLGAEALVLPLIVGFVPLAVALFLVFRGRGVAGRSGAGSGER</sequence>
<dbReference type="RefSeq" id="WP_203388769.1">
    <property type="nucleotide sequence ID" value="NZ_CP064781.1"/>
</dbReference>
<name>A0A974SRL7_9RHOO</name>
<feature type="transmembrane region" description="Helical" evidence="1">
    <location>
        <begin position="246"/>
        <end position="265"/>
    </location>
</feature>
<keyword evidence="3" id="KW-1185">Reference proteome</keyword>
<evidence type="ECO:0000313" key="3">
    <source>
        <dbReference type="Proteomes" id="UP000663444"/>
    </source>
</evidence>
<accession>A0A974SRL7</accession>
<organism evidence="2 3">
    <name type="scientific">Azospira restricta</name>
    <dbReference type="NCBI Taxonomy" id="404405"/>
    <lineage>
        <taxon>Bacteria</taxon>
        <taxon>Pseudomonadati</taxon>
        <taxon>Pseudomonadota</taxon>
        <taxon>Betaproteobacteria</taxon>
        <taxon>Rhodocyclales</taxon>
        <taxon>Rhodocyclaceae</taxon>
        <taxon>Azospira</taxon>
    </lineage>
</organism>
<proteinExistence type="predicted"/>
<reference evidence="2" key="1">
    <citation type="submission" date="2020-11" db="EMBL/GenBank/DDBJ databases">
        <title>Azospira restricta DSM 18626 genome sequence.</title>
        <authorList>
            <person name="Moe W.M."/>
        </authorList>
    </citation>
    <scope>NUCLEOTIDE SEQUENCE</scope>
    <source>
        <strain evidence="2">DSM 18626</strain>
    </source>
</reference>
<protein>
    <submittedName>
        <fullName evidence="2">Uncharacterized protein</fullName>
    </submittedName>
</protein>
<keyword evidence="1" id="KW-0812">Transmembrane</keyword>
<dbReference type="Proteomes" id="UP000663444">
    <property type="component" value="Chromosome"/>
</dbReference>
<keyword evidence="1" id="KW-1133">Transmembrane helix</keyword>
<dbReference type="EMBL" id="CP064781">
    <property type="protein sequence ID" value="QRJ65243.1"/>
    <property type="molecule type" value="Genomic_DNA"/>
</dbReference>
<evidence type="ECO:0000256" key="1">
    <source>
        <dbReference type="SAM" id="Phobius"/>
    </source>
</evidence>
<dbReference type="KEGG" id="ares:IWH25_07900"/>
<gene>
    <name evidence="2" type="ORF">IWH25_07900</name>
</gene>
<keyword evidence="1" id="KW-0472">Membrane</keyword>
<evidence type="ECO:0000313" key="2">
    <source>
        <dbReference type="EMBL" id="QRJ65243.1"/>
    </source>
</evidence>
<dbReference type="AlphaFoldDB" id="A0A974SRL7"/>